<gene>
    <name evidence="1" type="ORF">C5F44_02835</name>
</gene>
<dbReference type="AlphaFoldDB" id="A0A2T4JDJ6"/>
<name>A0A2T4JDJ6_FUSBL</name>
<keyword evidence="2" id="KW-1185">Reference proteome</keyword>
<proteinExistence type="predicted"/>
<comment type="caution">
    <text evidence="1">The sequence shown here is derived from an EMBL/GenBank/DDBJ whole genome shotgun (WGS) entry which is preliminary data.</text>
</comment>
<evidence type="ECO:0000313" key="1">
    <source>
        <dbReference type="EMBL" id="PTE15990.1"/>
    </source>
</evidence>
<dbReference type="Proteomes" id="UP000241362">
    <property type="component" value="Unassembled WGS sequence"/>
</dbReference>
<organism evidence="1 2">
    <name type="scientific">Fuscovulum blasticum DSM 2131</name>
    <dbReference type="NCBI Taxonomy" id="1188250"/>
    <lineage>
        <taxon>Bacteria</taxon>
        <taxon>Pseudomonadati</taxon>
        <taxon>Pseudomonadota</taxon>
        <taxon>Alphaproteobacteria</taxon>
        <taxon>Rhodobacterales</taxon>
        <taxon>Paracoccaceae</taxon>
        <taxon>Pseudogemmobacter</taxon>
    </lineage>
</organism>
<accession>A0A2T4JDJ6</accession>
<sequence length="171" mass="19574">MKVHRDILANLAERRRLERRERDARRGRLGRGRFDQLVRELAGVIRLAFEAGATGSLFGLEGPLRHGIRADLCLQGWHWHDADQMARELMDEAFKAVRATRPSWNEGQREWTVEAGTLIERTRCAHCGKPLPEGHHKFCRTTCANVYHSRLSRLKDGAETAVVRIAVRVMT</sequence>
<dbReference type="EMBL" id="PZKE01000002">
    <property type="protein sequence ID" value="PTE15990.1"/>
    <property type="molecule type" value="Genomic_DNA"/>
</dbReference>
<dbReference type="RefSeq" id="WP_107671999.1">
    <property type="nucleotide sequence ID" value="NZ_PZKE01000002.1"/>
</dbReference>
<protein>
    <submittedName>
        <fullName evidence="1">Uncharacterized protein</fullName>
    </submittedName>
</protein>
<evidence type="ECO:0000313" key="2">
    <source>
        <dbReference type="Proteomes" id="UP000241362"/>
    </source>
</evidence>
<reference evidence="1 2" key="1">
    <citation type="submission" date="2018-03" db="EMBL/GenBank/DDBJ databases">
        <title>Rhodobacter blasticus.</title>
        <authorList>
            <person name="Meyer T.E."/>
            <person name="Miller S."/>
            <person name="Lodha T."/>
            <person name="Gandham S."/>
            <person name="Chintalapati S."/>
            <person name="Chintalapati V.R."/>
        </authorList>
    </citation>
    <scope>NUCLEOTIDE SEQUENCE [LARGE SCALE GENOMIC DNA]</scope>
    <source>
        <strain evidence="1 2">DSM 2131</strain>
    </source>
</reference>